<dbReference type="EMBL" id="BOMS01000057">
    <property type="protein sequence ID" value="GIE68205.1"/>
    <property type="molecule type" value="Genomic_DNA"/>
</dbReference>
<evidence type="ECO:0000256" key="1">
    <source>
        <dbReference type="ARBA" id="ARBA00008791"/>
    </source>
</evidence>
<keyword evidence="4" id="KW-1185">Reference proteome</keyword>
<feature type="domain" description="UspA" evidence="2">
    <location>
        <begin position="202"/>
        <end position="251"/>
    </location>
</feature>
<evidence type="ECO:0000313" key="3">
    <source>
        <dbReference type="EMBL" id="GIE68205.1"/>
    </source>
</evidence>
<accession>A0ABQ4BC96</accession>
<name>A0ABQ4BC96_9ACTN</name>
<protein>
    <recommendedName>
        <fullName evidence="2">UspA domain-containing protein</fullName>
    </recommendedName>
</protein>
<gene>
    <name evidence="3" type="ORF">Apa02nite_043130</name>
</gene>
<comment type="similarity">
    <text evidence="1">Belongs to the universal stress protein A family.</text>
</comment>
<dbReference type="PANTHER" id="PTHR46268">
    <property type="entry name" value="STRESS RESPONSE PROTEIN NHAX"/>
    <property type="match status" value="1"/>
</dbReference>
<organism evidence="3 4">
    <name type="scientific">Actinoplanes palleronii</name>
    <dbReference type="NCBI Taxonomy" id="113570"/>
    <lineage>
        <taxon>Bacteria</taxon>
        <taxon>Bacillati</taxon>
        <taxon>Actinomycetota</taxon>
        <taxon>Actinomycetes</taxon>
        <taxon>Micromonosporales</taxon>
        <taxon>Micromonosporaceae</taxon>
        <taxon>Actinoplanes</taxon>
    </lineage>
</organism>
<dbReference type="InterPro" id="IPR006015">
    <property type="entry name" value="Universal_stress_UspA"/>
</dbReference>
<dbReference type="Pfam" id="PF00582">
    <property type="entry name" value="Usp"/>
    <property type="match status" value="2"/>
</dbReference>
<feature type="domain" description="UspA" evidence="2">
    <location>
        <begin position="69"/>
        <end position="189"/>
    </location>
</feature>
<sequence length="313" mass="32760">MKNLDRFRAETVARQDPGGSNRFGEMINRYLGAVSYPDPYAVVPVKTTAGAPVKTTAGAPVTMTVTDGTVLVGVDDSAISSIAVDHAAIEAELHGWALRLVNVRRTGADEAGESLLRRLTDRVHASAPSVVVSSRLAVGAHPAQLLLAAAGDADLLVVGHRHGATSTALGRSVADRVGRHHAGPVLVVRMPGWPAGPEFGARPLVVAVDGSAPARAAAEFAYAEARVRGCDVTQLHLVGDRMDLARRLEDRDGVRVHHRIMSGDPASALLAESARAAAVVIGRSRHEVIVPTLLGPAAHLLPQRALCPVFLVG</sequence>
<dbReference type="PRINTS" id="PR01438">
    <property type="entry name" value="UNVRSLSTRESS"/>
</dbReference>
<evidence type="ECO:0000259" key="2">
    <source>
        <dbReference type="Pfam" id="PF00582"/>
    </source>
</evidence>
<dbReference type="InterPro" id="IPR014729">
    <property type="entry name" value="Rossmann-like_a/b/a_fold"/>
</dbReference>
<dbReference type="Gene3D" id="3.40.50.620">
    <property type="entry name" value="HUPs"/>
    <property type="match status" value="3"/>
</dbReference>
<comment type="caution">
    <text evidence="3">The sequence shown here is derived from an EMBL/GenBank/DDBJ whole genome shotgun (WGS) entry which is preliminary data.</text>
</comment>
<reference evidence="3 4" key="1">
    <citation type="submission" date="2021-01" db="EMBL/GenBank/DDBJ databases">
        <title>Whole genome shotgun sequence of Actinoplanes palleronii NBRC 14916.</title>
        <authorList>
            <person name="Komaki H."/>
            <person name="Tamura T."/>
        </authorList>
    </citation>
    <scope>NUCLEOTIDE SEQUENCE [LARGE SCALE GENOMIC DNA]</scope>
    <source>
        <strain evidence="3 4">NBRC 14916</strain>
    </source>
</reference>
<dbReference type="InterPro" id="IPR006016">
    <property type="entry name" value="UspA"/>
</dbReference>
<proteinExistence type="inferred from homology"/>
<evidence type="ECO:0000313" key="4">
    <source>
        <dbReference type="Proteomes" id="UP000624709"/>
    </source>
</evidence>
<dbReference type="RefSeq" id="WP_203826564.1">
    <property type="nucleotide sequence ID" value="NZ_BAAATY010000003.1"/>
</dbReference>
<dbReference type="PANTHER" id="PTHR46268:SF6">
    <property type="entry name" value="UNIVERSAL STRESS PROTEIN UP12"/>
    <property type="match status" value="1"/>
</dbReference>
<dbReference type="Proteomes" id="UP000624709">
    <property type="component" value="Unassembled WGS sequence"/>
</dbReference>
<dbReference type="CDD" id="cd00293">
    <property type="entry name" value="USP-like"/>
    <property type="match status" value="1"/>
</dbReference>
<dbReference type="SUPFAM" id="SSF52402">
    <property type="entry name" value="Adenine nucleotide alpha hydrolases-like"/>
    <property type="match status" value="2"/>
</dbReference>